<dbReference type="EMBL" id="JAUFQS010000047">
    <property type="protein sequence ID" value="MDN3690431.1"/>
    <property type="molecule type" value="Genomic_DNA"/>
</dbReference>
<dbReference type="Proteomes" id="UP001236663">
    <property type="component" value="Unassembled WGS sequence"/>
</dbReference>
<feature type="chain" id="PRO_5045998439" evidence="1">
    <location>
        <begin position="28"/>
        <end position="282"/>
    </location>
</feature>
<accession>A0ABT8CD43</accession>
<keyword evidence="3" id="KW-1185">Reference proteome</keyword>
<dbReference type="Pfam" id="PF10677">
    <property type="entry name" value="DUF2490"/>
    <property type="match status" value="1"/>
</dbReference>
<dbReference type="RefSeq" id="WP_163383083.1">
    <property type="nucleotide sequence ID" value="NZ_JAUFQS010000047.1"/>
</dbReference>
<reference evidence="3" key="1">
    <citation type="journal article" date="2019" name="Int. J. Syst. Evol. Microbiol.">
        <title>The Global Catalogue of Microorganisms (GCM) 10K type strain sequencing project: providing services to taxonomists for standard genome sequencing and annotation.</title>
        <authorList>
            <consortium name="The Broad Institute Genomics Platform"/>
            <consortium name="The Broad Institute Genome Sequencing Center for Infectious Disease"/>
            <person name="Wu L."/>
            <person name="Ma J."/>
        </authorList>
    </citation>
    <scope>NUCLEOTIDE SEQUENCE [LARGE SCALE GENOMIC DNA]</scope>
    <source>
        <strain evidence="3">CECT 7706</strain>
    </source>
</reference>
<feature type="signal peptide" evidence="1">
    <location>
        <begin position="1"/>
        <end position="27"/>
    </location>
</feature>
<gene>
    <name evidence="2" type="ORF">QWZ15_21605</name>
</gene>
<proteinExistence type="predicted"/>
<sequence>MTAIGKKQILRSLCTVAFCMWTSFSQAQYMESKAEDSSLPEKKYTRQSGLWLGMYTKYKIGEKLFYYGEYHMRRRDHLINNMAQIYLRFGLSYLVNEKFEVTGGIVTPFYWAPEGQYSDEEQIDKVVNQFRFWQQFLFIQSMGRVKIYHQIRIEQRWKRDYIIDSPFKLTHRMRYKISTYIPLNKPKLQDKTLFFSGYNEIFIQAGKPVLYNYFEDNRLFLGLGYVINENFQLQAGYMKSIQQRERGFDLNNRDIIRFSVYHNLDFTKRKKKPKNQEIDPIL</sequence>
<protein>
    <submittedName>
        <fullName evidence="2">DUF2490 domain-containing protein</fullName>
    </submittedName>
</protein>
<evidence type="ECO:0000313" key="2">
    <source>
        <dbReference type="EMBL" id="MDN3690431.1"/>
    </source>
</evidence>
<evidence type="ECO:0000256" key="1">
    <source>
        <dbReference type="SAM" id="SignalP"/>
    </source>
</evidence>
<evidence type="ECO:0000313" key="3">
    <source>
        <dbReference type="Proteomes" id="UP001236663"/>
    </source>
</evidence>
<keyword evidence="1" id="KW-0732">Signal</keyword>
<comment type="caution">
    <text evidence="2">The sequence shown here is derived from an EMBL/GenBank/DDBJ whole genome shotgun (WGS) entry which is preliminary data.</text>
</comment>
<name>A0ABT8CD43_9BACT</name>
<dbReference type="InterPro" id="IPR019619">
    <property type="entry name" value="DUF2490"/>
</dbReference>
<organism evidence="2 3">
    <name type="scientific">Cyclobacterium jeungdonense</name>
    <dbReference type="NCBI Taxonomy" id="708087"/>
    <lineage>
        <taxon>Bacteria</taxon>
        <taxon>Pseudomonadati</taxon>
        <taxon>Bacteroidota</taxon>
        <taxon>Cytophagia</taxon>
        <taxon>Cytophagales</taxon>
        <taxon>Cyclobacteriaceae</taxon>
        <taxon>Cyclobacterium</taxon>
    </lineage>
</organism>